<dbReference type="EMBL" id="RBDX01000016">
    <property type="protein sequence ID" value="RKN07285.1"/>
    <property type="molecule type" value="Genomic_DNA"/>
</dbReference>
<organism evidence="2 5">
    <name type="scientific">Streptomyces radicis</name>
    <dbReference type="NCBI Taxonomy" id="1750517"/>
    <lineage>
        <taxon>Bacteria</taxon>
        <taxon>Bacillati</taxon>
        <taxon>Actinomycetota</taxon>
        <taxon>Actinomycetes</taxon>
        <taxon>Kitasatosporales</taxon>
        <taxon>Streptomycetaceae</taxon>
        <taxon>Streptomyces</taxon>
    </lineage>
</organism>
<feature type="compositionally biased region" description="Basic residues" evidence="1">
    <location>
        <begin position="27"/>
        <end position="36"/>
    </location>
</feature>
<dbReference type="Proteomes" id="UP000275024">
    <property type="component" value="Unassembled WGS sequence"/>
</dbReference>
<feature type="region of interest" description="Disordered" evidence="1">
    <location>
        <begin position="22"/>
        <end position="68"/>
    </location>
</feature>
<reference evidence="4 5" key="1">
    <citation type="submission" date="2018-09" db="EMBL/GenBank/DDBJ databases">
        <title>Streptomyces sp. nov. DS1-2, an endophytic actinomycete isolated from roots of Dendrobium scabrilingue.</title>
        <authorList>
            <person name="Kuncharoen N."/>
            <person name="Kudo T."/>
            <person name="Ohkuma M."/>
            <person name="Yuki M."/>
            <person name="Tanasupawat S."/>
        </authorList>
    </citation>
    <scope>NUCLEOTIDE SEQUENCE [LARGE SCALE GENOMIC DNA]</scope>
    <source>
        <strain evidence="2 5">AZ1-7</strain>
        <strain evidence="3 4">DS1-2</strain>
    </source>
</reference>
<dbReference type="AlphaFoldDB" id="A0A3A9W225"/>
<feature type="compositionally biased region" description="Polar residues" evidence="1">
    <location>
        <begin position="37"/>
        <end position="47"/>
    </location>
</feature>
<accession>A0A3A9W225</accession>
<dbReference type="NCBIfam" id="NF041213">
    <property type="entry name" value="plasmid_TraA"/>
    <property type="match status" value="1"/>
</dbReference>
<keyword evidence="4" id="KW-1185">Reference proteome</keyword>
<dbReference type="InterPro" id="IPR053789">
    <property type="entry name" value="TraA-like"/>
</dbReference>
<evidence type="ECO:0000313" key="5">
    <source>
        <dbReference type="Proteomes" id="UP000275024"/>
    </source>
</evidence>
<name>A0A3A9W225_9ACTN</name>
<evidence type="ECO:0008006" key="6">
    <source>
        <dbReference type="Google" id="ProtNLM"/>
    </source>
</evidence>
<sequence length="178" mass="19821">MDRGAAAALRAERRRVALQPFVQQRSRSTHRTRQKNRSLTININKNSGRPAGTAIGQKSSGETTGTPGAEFMTNEDIRAFSEHLRKQGRNRAVERSMDYEHLVQVLRHIPASDGSLSGARMRARRVAKHLKAIASAEKVIAKQAAALYASFEREFESDLRKVGKARPTQAPRAPFTFN</sequence>
<dbReference type="EMBL" id="RBDY01000002">
    <property type="protein sequence ID" value="RKN26699.1"/>
    <property type="molecule type" value="Genomic_DNA"/>
</dbReference>
<comment type="caution">
    <text evidence="2">The sequence shown here is derived from an EMBL/GenBank/DDBJ whole genome shotgun (WGS) entry which is preliminary data.</text>
</comment>
<evidence type="ECO:0000313" key="2">
    <source>
        <dbReference type="EMBL" id="RKN07285.1"/>
    </source>
</evidence>
<evidence type="ECO:0000256" key="1">
    <source>
        <dbReference type="SAM" id="MobiDB-lite"/>
    </source>
</evidence>
<dbReference type="Proteomes" id="UP000268652">
    <property type="component" value="Unassembled WGS sequence"/>
</dbReference>
<gene>
    <name evidence="3" type="ORF">D7318_04885</name>
    <name evidence="2" type="ORF">D7319_19665</name>
</gene>
<evidence type="ECO:0000313" key="3">
    <source>
        <dbReference type="EMBL" id="RKN26699.1"/>
    </source>
</evidence>
<protein>
    <recommendedName>
        <fullName evidence="6">Sporulation protein SsgA</fullName>
    </recommendedName>
</protein>
<evidence type="ECO:0000313" key="4">
    <source>
        <dbReference type="Proteomes" id="UP000268652"/>
    </source>
</evidence>
<proteinExistence type="predicted"/>
<feature type="compositionally biased region" description="Polar residues" evidence="1">
    <location>
        <begin position="56"/>
        <end position="66"/>
    </location>
</feature>